<gene>
    <name evidence="1" type="ORF">CA12_04310</name>
</gene>
<organism evidence="1 2">
    <name type="scientific">Alienimonas californiensis</name>
    <dbReference type="NCBI Taxonomy" id="2527989"/>
    <lineage>
        <taxon>Bacteria</taxon>
        <taxon>Pseudomonadati</taxon>
        <taxon>Planctomycetota</taxon>
        <taxon>Planctomycetia</taxon>
        <taxon>Planctomycetales</taxon>
        <taxon>Planctomycetaceae</taxon>
        <taxon>Alienimonas</taxon>
    </lineage>
</organism>
<protein>
    <submittedName>
        <fullName evidence="1">Uncharacterized protein</fullName>
    </submittedName>
</protein>
<dbReference type="KEGG" id="acaf:CA12_04310"/>
<proteinExistence type="predicted"/>
<dbReference type="OrthoDB" id="282472at2"/>
<dbReference type="AlphaFoldDB" id="A0A517P4P3"/>
<keyword evidence="2" id="KW-1185">Reference proteome</keyword>
<dbReference type="RefSeq" id="WP_145357121.1">
    <property type="nucleotide sequence ID" value="NZ_CP036265.1"/>
</dbReference>
<reference evidence="1 2" key="1">
    <citation type="submission" date="2019-02" db="EMBL/GenBank/DDBJ databases">
        <title>Deep-cultivation of Planctomycetes and their phenomic and genomic characterization uncovers novel biology.</title>
        <authorList>
            <person name="Wiegand S."/>
            <person name="Jogler M."/>
            <person name="Boedeker C."/>
            <person name="Pinto D."/>
            <person name="Vollmers J."/>
            <person name="Rivas-Marin E."/>
            <person name="Kohn T."/>
            <person name="Peeters S.H."/>
            <person name="Heuer A."/>
            <person name="Rast P."/>
            <person name="Oberbeckmann S."/>
            <person name="Bunk B."/>
            <person name="Jeske O."/>
            <person name="Meyerdierks A."/>
            <person name="Storesund J.E."/>
            <person name="Kallscheuer N."/>
            <person name="Luecker S."/>
            <person name="Lage O.M."/>
            <person name="Pohl T."/>
            <person name="Merkel B.J."/>
            <person name="Hornburger P."/>
            <person name="Mueller R.-W."/>
            <person name="Bruemmer F."/>
            <person name="Labrenz M."/>
            <person name="Spormann A.M."/>
            <person name="Op den Camp H."/>
            <person name="Overmann J."/>
            <person name="Amann R."/>
            <person name="Jetten M.S.M."/>
            <person name="Mascher T."/>
            <person name="Medema M.H."/>
            <person name="Devos D.P."/>
            <person name="Kaster A.-K."/>
            <person name="Ovreas L."/>
            <person name="Rohde M."/>
            <person name="Galperin M.Y."/>
            <person name="Jogler C."/>
        </authorList>
    </citation>
    <scope>NUCLEOTIDE SEQUENCE [LARGE SCALE GENOMIC DNA]</scope>
    <source>
        <strain evidence="1 2">CA12</strain>
    </source>
</reference>
<evidence type="ECO:0000313" key="1">
    <source>
        <dbReference type="EMBL" id="QDT14358.1"/>
    </source>
</evidence>
<sequence>MNDGEARRRVDSIEYLHAVVVLACVRTGLRYGIDRSDRSEAFYVKLFRPLGSPSPLGGAPRHEAERGHWWGVRVAAHLPVYRCSQDYAQIHVPRTVADPAELRAAERGLIRQIEAGGRVIADPEEVREAMFAAFRTKRDGVERPGPAGGRWRWREKSLRWKLIAVDGVPAADVPGDVRRLVARFVPTEAPAVRLTPREQSDVRHRLNARARWAYEEERAAGVSPLRR</sequence>
<name>A0A517P4P3_9PLAN</name>
<dbReference type="Proteomes" id="UP000318741">
    <property type="component" value="Chromosome"/>
</dbReference>
<evidence type="ECO:0000313" key="2">
    <source>
        <dbReference type="Proteomes" id="UP000318741"/>
    </source>
</evidence>
<dbReference type="EMBL" id="CP036265">
    <property type="protein sequence ID" value="QDT14358.1"/>
    <property type="molecule type" value="Genomic_DNA"/>
</dbReference>
<accession>A0A517P4P3</accession>